<dbReference type="AlphaFoldDB" id="A0A1H0GK91"/>
<keyword evidence="1" id="KW-0472">Membrane</keyword>
<accession>A0A1H0GK91</accession>
<name>A0A1H0GK91_9HYPH</name>
<keyword evidence="1" id="KW-0812">Transmembrane</keyword>
<dbReference type="EMBL" id="FNHS01000014">
    <property type="protein sequence ID" value="SDO07288.1"/>
    <property type="molecule type" value="Genomic_DNA"/>
</dbReference>
<sequence>MSPELRESRTALILLAAAVGSVLIFGAFTLLTQLG</sequence>
<evidence type="ECO:0000313" key="2">
    <source>
        <dbReference type="EMBL" id="SDO07288.1"/>
    </source>
</evidence>
<reference evidence="3" key="1">
    <citation type="submission" date="2016-10" db="EMBL/GenBank/DDBJ databases">
        <authorList>
            <person name="Varghese N."/>
            <person name="Submissions S."/>
        </authorList>
    </citation>
    <scope>NUCLEOTIDE SEQUENCE [LARGE SCALE GENOMIC DNA]</scope>
    <source>
        <strain evidence="3">BL47</strain>
    </source>
</reference>
<evidence type="ECO:0000256" key="1">
    <source>
        <dbReference type="SAM" id="Phobius"/>
    </source>
</evidence>
<organism evidence="2 3">
    <name type="scientific">Methylobacterium phyllostachyos</name>
    <dbReference type="NCBI Taxonomy" id="582672"/>
    <lineage>
        <taxon>Bacteria</taxon>
        <taxon>Pseudomonadati</taxon>
        <taxon>Pseudomonadota</taxon>
        <taxon>Alphaproteobacteria</taxon>
        <taxon>Hyphomicrobiales</taxon>
        <taxon>Methylobacteriaceae</taxon>
        <taxon>Methylobacterium</taxon>
    </lineage>
</organism>
<feature type="transmembrane region" description="Helical" evidence="1">
    <location>
        <begin position="12"/>
        <end position="31"/>
    </location>
</feature>
<gene>
    <name evidence="2" type="ORF">SAMN05216360_114119</name>
</gene>
<keyword evidence="3" id="KW-1185">Reference proteome</keyword>
<dbReference type="STRING" id="582672.SAMN05216360_114119"/>
<protein>
    <submittedName>
        <fullName evidence="2">Uncharacterized protein</fullName>
    </submittedName>
</protein>
<dbReference type="Proteomes" id="UP000198704">
    <property type="component" value="Unassembled WGS sequence"/>
</dbReference>
<proteinExistence type="predicted"/>
<evidence type="ECO:0000313" key="3">
    <source>
        <dbReference type="Proteomes" id="UP000198704"/>
    </source>
</evidence>
<keyword evidence="1" id="KW-1133">Transmembrane helix</keyword>